<reference evidence="1 2" key="1">
    <citation type="submission" date="2019-11" db="EMBL/GenBank/DDBJ databases">
        <title>Strigops habroptila (kakapo) genome, bStrHab1, primary haplotype, v2.</title>
        <authorList>
            <person name="Jarvis E.D."/>
            <person name="Howard J."/>
            <person name="Rhie A."/>
            <person name="Phillippy A."/>
            <person name="Korlach J."/>
            <person name="Digby A."/>
            <person name="Iorns D."/>
            <person name="Eason D."/>
            <person name="Robertson B."/>
            <person name="Raemaekers T."/>
            <person name="Howe K."/>
            <person name="Lewin H."/>
            <person name="Damas J."/>
            <person name="Hastie A."/>
            <person name="Tracey A."/>
            <person name="Chow W."/>
            <person name="Fedrigo O."/>
        </authorList>
    </citation>
    <scope>NUCLEOTIDE SEQUENCE [LARGE SCALE GENOMIC DNA]</scope>
</reference>
<reference evidence="1" key="3">
    <citation type="submission" date="2025-09" db="UniProtKB">
        <authorList>
            <consortium name="Ensembl"/>
        </authorList>
    </citation>
    <scope>IDENTIFICATION</scope>
</reference>
<sequence>MSVSSFTFFQDLIQRLLISNRRLLRLKHTIILLCKVKRTSTHYERRAHPKSYMEDTIALCGSVVPGKHVTHHETNMYFYSNHNVQLNKYRLILPEPTGEESLCDSFFPSW</sequence>
<organism evidence="1 2">
    <name type="scientific">Strigops habroptila</name>
    <name type="common">Kakapo</name>
    <dbReference type="NCBI Taxonomy" id="2489341"/>
    <lineage>
        <taxon>Eukaryota</taxon>
        <taxon>Metazoa</taxon>
        <taxon>Chordata</taxon>
        <taxon>Craniata</taxon>
        <taxon>Vertebrata</taxon>
        <taxon>Euteleostomi</taxon>
        <taxon>Archelosauria</taxon>
        <taxon>Archosauria</taxon>
        <taxon>Dinosauria</taxon>
        <taxon>Saurischia</taxon>
        <taxon>Theropoda</taxon>
        <taxon>Coelurosauria</taxon>
        <taxon>Aves</taxon>
        <taxon>Neognathae</taxon>
        <taxon>Neoaves</taxon>
        <taxon>Telluraves</taxon>
        <taxon>Australaves</taxon>
        <taxon>Psittaciformes</taxon>
        <taxon>Psittacidae</taxon>
        <taxon>Strigops</taxon>
    </lineage>
</organism>
<accession>A0A672VC73</accession>
<keyword evidence="2" id="KW-1185">Reference proteome</keyword>
<evidence type="ECO:0000313" key="1">
    <source>
        <dbReference type="Ensembl" id="ENSSHBP00005025155.1"/>
    </source>
</evidence>
<evidence type="ECO:0000313" key="2">
    <source>
        <dbReference type="Proteomes" id="UP000472266"/>
    </source>
</evidence>
<dbReference type="Proteomes" id="UP000472266">
    <property type="component" value="Chromosome 5"/>
</dbReference>
<dbReference type="AlphaFoldDB" id="A0A672VC73"/>
<proteinExistence type="predicted"/>
<dbReference type="Ensembl" id="ENSSHBT00005029936.1">
    <property type="protein sequence ID" value="ENSSHBP00005025155.1"/>
    <property type="gene ID" value="ENSSHBG00005020927.1"/>
</dbReference>
<protein>
    <submittedName>
        <fullName evidence="1">Uncharacterized protein</fullName>
    </submittedName>
</protein>
<name>A0A672VC73_STRHB</name>
<dbReference type="InParanoid" id="A0A672VC73"/>
<reference evidence="1" key="2">
    <citation type="submission" date="2025-08" db="UniProtKB">
        <authorList>
            <consortium name="Ensembl"/>
        </authorList>
    </citation>
    <scope>IDENTIFICATION</scope>
</reference>